<dbReference type="Pfam" id="PF03693">
    <property type="entry name" value="ParD_antitoxin"/>
    <property type="match status" value="1"/>
</dbReference>
<dbReference type="GO" id="GO:0006355">
    <property type="term" value="P:regulation of DNA-templated transcription"/>
    <property type="evidence" value="ECO:0007669"/>
    <property type="project" value="InterPro"/>
</dbReference>
<organism evidence="4 5">
    <name type="scientific">Polystyrenella longa</name>
    <dbReference type="NCBI Taxonomy" id="2528007"/>
    <lineage>
        <taxon>Bacteria</taxon>
        <taxon>Pseudomonadati</taxon>
        <taxon>Planctomycetota</taxon>
        <taxon>Planctomycetia</taxon>
        <taxon>Planctomycetales</taxon>
        <taxon>Planctomycetaceae</taxon>
        <taxon>Polystyrenella</taxon>
    </lineage>
</organism>
<name>A0A518CLS6_9PLAN</name>
<dbReference type="EMBL" id="CP036281">
    <property type="protein sequence ID" value="QDU80153.1"/>
    <property type="molecule type" value="Genomic_DNA"/>
</dbReference>
<evidence type="ECO:0000256" key="1">
    <source>
        <dbReference type="ARBA" id="ARBA00008580"/>
    </source>
</evidence>
<dbReference type="Gene3D" id="6.10.10.120">
    <property type="entry name" value="Antitoxin ParD1-like"/>
    <property type="match status" value="1"/>
</dbReference>
<feature type="compositionally biased region" description="Basic residues" evidence="3">
    <location>
        <begin position="85"/>
        <end position="99"/>
    </location>
</feature>
<sequence>MPTRNINLTEHYDQFVAEQIGTGRYSNASEVLRAGLRLLEEQKQTEVEKLKILRHLATEGFNELDQGQGLTAATEKGVRSTIARLGRRASRPKKKDQAN</sequence>
<dbReference type="InterPro" id="IPR038296">
    <property type="entry name" value="ParD_sf"/>
</dbReference>
<evidence type="ECO:0000256" key="2">
    <source>
        <dbReference type="ARBA" id="ARBA00022649"/>
    </source>
</evidence>
<protein>
    <submittedName>
        <fullName evidence="4">Antitoxin ParD1</fullName>
    </submittedName>
</protein>
<dbReference type="InterPro" id="IPR010985">
    <property type="entry name" value="Ribbon_hlx_hlx"/>
</dbReference>
<keyword evidence="2" id="KW-1277">Toxin-antitoxin system</keyword>
<dbReference type="RefSeq" id="WP_144995318.1">
    <property type="nucleotide sequence ID" value="NZ_CP036281.1"/>
</dbReference>
<dbReference type="Proteomes" id="UP000317178">
    <property type="component" value="Chromosome"/>
</dbReference>
<dbReference type="SUPFAM" id="SSF47598">
    <property type="entry name" value="Ribbon-helix-helix"/>
    <property type="match status" value="1"/>
</dbReference>
<dbReference type="InterPro" id="IPR022789">
    <property type="entry name" value="ParD"/>
</dbReference>
<dbReference type="NCBIfam" id="TIGR02606">
    <property type="entry name" value="antidote_CC2985"/>
    <property type="match status" value="1"/>
</dbReference>
<gene>
    <name evidence="4" type="primary">parD1</name>
    <name evidence="4" type="ORF">Pla110_18760</name>
</gene>
<proteinExistence type="inferred from homology"/>
<feature type="region of interest" description="Disordered" evidence="3">
    <location>
        <begin position="78"/>
        <end position="99"/>
    </location>
</feature>
<dbReference type="OrthoDB" id="9811310at2"/>
<accession>A0A518CLS6</accession>
<evidence type="ECO:0000313" key="4">
    <source>
        <dbReference type="EMBL" id="QDU80153.1"/>
    </source>
</evidence>
<comment type="similarity">
    <text evidence="1">Belongs to the ParD antitoxin family.</text>
</comment>
<reference evidence="4 5" key="1">
    <citation type="submission" date="2019-02" db="EMBL/GenBank/DDBJ databases">
        <title>Deep-cultivation of Planctomycetes and their phenomic and genomic characterization uncovers novel biology.</title>
        <authorList>
            <person name="Wiegand S."/>
            <person name="Jogler M."/>
            <person name="Boedeker C."/>
            <person name="Pinto D."/>
            <person name="Vollmers J."/>
            <person name="Rivas-Marin E."/>
            <person name="Kohn T."/>
            <person name="Peeters S.H."/>
            <person name="Heuer A."/>
            <person name="Rast P."/>
            <person name="Oberbeckmann S."/>
            <person name="Bunk B."/>
            <person name="Jeske O."/>
            <person name="Meyerdierks A."/>
            <person name="Storesund J.E."/>
            <person name="Kallscheuer N."/>
            <person name="Luecker S."/>
            <person name="Lage O.M."/>
            <person name="Pohl T."/>
            <person name="Merkel B.J."/>
            <person name="Hornburger P."/>
            <person name="Mueller R.-W."/>
            <person name="Bruemmer F."/>
            <person name="Labrenz M."/>
            <person name="Spormann A.M."/>
            <person name="Op den Camp H."/>
            <person name="Overmann J."/>
            <person name="Amann R."/>
            <person name="Jetten M.S.M."/>
            <person name="Mascher T."/>
            <person name="Medema M.H."/>
            <person name="Devos D.P."/>
            <person name="Kaster A.-K."/>
            <person name="Ovreas L."/>
            <person name="Rohde M."/>
            <person name="Galperin M.Y."/>
            <person name="Jogler C."/>
        </authorList>
    </citation>
    <scope>NUCLEOTIDE SEQUENCE [LARGE SCALE GENOMIC DNA]</scope>
    <source>
        <strain evidence="4 5">Pla110</strain>
    </source>
</reference>
<dbReference type="AlphaFoldDB" id="A0A518CLS6"/>
<dbReference type="PANTHER" id="PTHR36582:SF2">
    <property type="entry name" value="ANTITOXIN PARD"/>
    <property type="match status" value="1"/>
</dbReference>
<evidence type="ECO:0000256" key="3">
    <source>
        <dbReference type="SAM" id="MobiDB-lite"/>
    </source>
</evidence>
<evidence type="ECO:0000313" key="5">
    <source>
        <dbReference type="Proteomes" id="UP000317178"/>
    </source>
</evidence>
<keyword evidence="5" id="KW-1185">Reference proteome</keyword>
<dbReference type="PANTHER" id="PTHR36582">
    <property type="entry name" value="ANTITOXIN PARD"/>
    <property type="match status" value="1"/>
</dbReference>
<dbReference type="KEGG" id="plon:Pla110_18760"/>